<keyword evidence="4" id="KW-0378">Hydrolase</keyword>
<gene>
    <name evidence="7" type="ORF">V6M85_03835</name>
</gene>
<evidence type="ECO:0000259" key="6">
    <source>
        <dbReference type="SMART" id="SM00849"/>
    </source>
</evidence>
<dbReference type="InterPro" id="IPR001279">
    <property type="entry name" value="Metallo-B-lactamas"/>
</dbReference>
<dbReference type="PANTHER" id="PTHR42978">
    <property type="entry name" value="QUORUM-QUENCHING LACTONASE YTNP-RELATED-RELATED"/>
    <property type="match status" value="1"/>
</dbReference>
<comment type="similarity">
    <text evidence="2">Belongs to the metallo-beta-lactamase superfamily.</text>
</comment>
<evidence type="ECO:0000256" key="2">
    <source>
        <dbReference type="ARBA" id="ARBA00007749"/>
    </source>
</evidence>
<feature type="domain" description="Metallo-beta-lactamase" evidence="6">
    <location>
        <begin position="57"/>
        <end position="267"/>
    </location>
</feature>
<accession>A0AAX4L4Z2</accession>
<keyword evidence="3" id="KW-0479">Metal-binding</keyword>
<sequence length="283" mass="32690">MAKILNHKNQKIDMSVNKIYLLDHGKIGADLAWFLPTPMTVDEMKNNPKPRNWIEVSVMSAVIEHKDGIILFDTGISEKVKDSWPPIALNVFPITKFSEENKIENQLKSIGLKPEDVHFIVFSHLHLDHTGNLDLFKSAKPSVIVHERELKHALLNVWLNKSVPYLLKDLEILREMNIVPITNEYLEILPGVELYLFGGHTPGSMLLKVRTQNDNNYILTGDFIHVPEEFDFESKGWLLGNAEEYYTRIRLLKAIMKLPRTNIIVSHDPKLWEKYPRAPKELK</sequence>
<dbReference type="Pfam" id="PF00753">
    <property type="entry name" value="Lactamase_B"/>
    <property type="match status" value="1"/>
</dbReference>
<keyword evidence="5" id="KW-0862">Zinc</keyword>
<keyword evidence="8" id="KW-1185">Reference proteome</keyword>
<proteinExistence type="inferred from homology"/>
<protein>
    <submittedName>
        <fullName evidence="7">N-acyl homoserine lactonase family protein</fullName>
    </submittedName>
</protein>
<dbReference type="InterPro" id="IPR036866">
    <property type="entry name" value="RibonucZ/Hydroxyglut_hydro"/>
</dbReference>
<comment type="cofactor">
    <cofactor evidence="1">
        <name>Zn(2+)</name>
        <dbReference type="ChEBI" id="CHEBI:29105"/>
    </cofactor>
</comment>
<dbReference type="Proteomes" id="UP001432202">
    <property type="component" value="Chromosome"/>
</dbReference>
<dbReference type="SUPFAM" id="SSF56281">
    <property type="entry name" value="Metallo-hydrolase/oxidoreductase"/>
    <property type="match status" value="1"/>
</dbReference>
<dbReference type="GO" id="GO:0016787">
    <property type="term" value="F:hydrolase activity"/>
    <property type="evidence" value="ECO:0007669"/>
    <property type="project" value="UniProtKB-KW"/>
</dbReference>
<organism evidence="7 8">
    <name type="scientific">Sulfolobus tengchongensis</name>
    <dbReference type="NCBI Taxonomy" id="207809"/>
    <lineage>
        <taxon>Archaea</taxon>
        <taxon>Thermoproteota</taxon>
        <taxon>Thermoprotei</taxon>
        <taxon>Sulfolobales</taxon>
        <taxon>Sulfolobaceae</taxon>
        <taxon>Sulfolobus</taxon>
    </lineage>
</organism>
<evidence type="ECO:0000256" key="5">
    <source>
        <dbReference type="ARBA" id="ARBA00022833"/>
    </source>
</evidence>
<reference evidence="7 8" key="1">
    <citation type="submission" date="2024-02" db="EMBL/GenBank/DDBJ databases">
        <title>STSV induces naive adaptation in Sulfolobus.</title>
        <authorList>
            <person name="Xiang X."/>
            <person name="Song M."/>
        </authorList>
    </citation>
    <scope>NUCLEOTIDE SEQUENCE [LARGE SCALE GENOMIC DNA]</scope>
    <source>
        <strain evidence="7 8">RT2</strain>
    </source>
</reference>
<dbReference type="GO" id="GO:0046872">
    <property type="term" value="F:metal ion binding"/>
    <property type="evidence" value="ECO:0007669"/>
    <property type="project" value="UniProtKB-KW"/>
</dbReference>
<dbReference type="PANTHER" id="PTHR42978:SF2">
    <property type="entry name" value="102 KBASES UNSTABLE REGION: FROM 1 TO 119443"/>
    <property type="match status" value="1"/>
</dbReference>
<evidence type="ECO:0000256" key="1">
    <source>
        <dbReference type="ARBA" id="ARBA00001947"/>
    </source>
</evidence>
<dbReference type="Gene3D" id="3.60.15.10">
    <property type="entry name" value="Ribonuclease Z/Hydroxyacylglutathione hydrolase-like"/>
    <property type="match status" value="1"/>
</dbReference>
<dbReference type="CDD" id="cd07729">
    <property type="entry name" value="AHL_lactonase_MBL-fold"/>
    <property type="match status" value="1"/>
</dbReference>
<dbReference type="InterPro" id="IPR051013">
    <property type="entry name" value="MBL_superfamily_lactonases"/>
</dbReference>
<evidence type="ECO:0000256" key="3">
    <source>
        <dbReference type="ARBA" id="ARBA00022723"/>
    </source>
</evidence>
<evidence type="ECO:0000313" key="8">
    <source>
        <dbReference type="Proteomes" id="UP001432202"/>
    </source>
</evidence>
<name>A0AAX4L4Z2_9CREN</name>
<dbReference type="SMART" id="SM00849">
    <property type="entry name" value="Lactamase_B"/>
    <property type="match status" value="1"/>
</dbReference>
<dbReference type="AlphaFoldDB" id="A0AAX4L4Z2"/>
<evidence type="ECO:0000256" key="4">
    <source>
        <dbReference type="ARBA" id="ARBA00022801"/>
    </source>
</evidence>
<dbReference type="EMBL" id="CP146016">
    <property type="protein sequence ID" value="WWQ61753.1"/>
    <property type="molecule type" value="Genomic_DNA"/>
</dbReference>
<evidence type="ECO:0000313" key="7">
    <source>
        <dbReference type="EMBL" id="WWQ61753.1"/>
    </source>
</evidence>